<reference evidence="2 3" key="1">
    <citation type="journal article" date="2014" name="Genome Announc.">
        <title>Genome Sequence of the Microsporidian Species Nematocida sp1 Strain ERTm6 (ATCC PRA-372).</title>
        <authorList>
            <person name="Bakowski M.A."/>
            <person name="Priest M."/>
            <person name="Young S."/>
            <person name="Cuomo C.A."/>
            <person name="Troemel E.R."/>
        </authorList>
    </citation>
    <scope>NUCLEOTIDE SEQUENCE [LARGE SCALE GENOMIC DNA]</scope>
    <source>
        <strain evidence="2 3">ERTm6</strain>
    </source>
</reference>
<feature type="transmembrane region" description="Helical" evidence="1">
    <location>
        <begin position="531"/>
        <end position="557"/>
    </location>
</feature>
<dbReference type="PANTHER" id="PTHR22950">
    <property type="entry name" value="AMINO ACID TRANSPORTER"/>
    <property type="match status" value="1"/>
</dbReference>
<dbReference type="AlphaFoldDB" id="A0A086J1P0"/>
<sequence>MGRTYTVNNEMNCYAQGSSVHKTENPAVYDYEAAQVFKEQPEHSELNDVRDKKYISGINLFITVVSSMVGAGVIFLYTAFANGGFLSFLCATILSSVSILSVTQCVYHRYQSCISDERERGIVFSKQVTFIWMVNPSSEAIKHIITFLLFLKTTVPLVVYQSLIIKWLYSIIEVGMRLAGGSSGAELMCKIVVCGGIFFMFWKYLVQRAPGDSRVMQRISVCACFSLLILLSIIVMLRIMVISPPKDLEPITLLAFMVGRKFSLQEFIGSVSIASFGFNPQHNLPVYLVRTKLDSKTSMNIPIIRGIFLVYIVTGLIGILGCFLAYTNRFNQVGKNIFFIMEDIMNYTDPEANTNIGIYIELILVVFKLAISLILLCAFIWQSYSSRKLVVDTYLRLAYTPEGESKFDPFFYIRKIGQNRIIAKCASSFANACRWISSKIPLRVKKGLSTLIGLNTEKSSDLPELTREIYLRYIIGSAIFAGTAAIVLLDAQLTYIIQLFTSLVTSCISFLIPTILVIANKHITNKHGKSWYDYASIIIMGLGFTLLTGSGFAQLYYTLVPSTQDLPIPPQNVTGSV</sequence>
<evidence type="ECO:0008006" key="4">
    <source>
        <dbReference type="Google" id="ProtNLM"/>
    </source>
</evidence>
<keyword evidence="1" id="KW-1133">Transmembrane helix</keyword>
<dbReference type="HOGENOM" id="CLU_466221_0_0_1"/>
<dbReference type="GeneID" id="77676144"/>
<feature type="transmembrane region" description="Helical" evidence="1">
    <location>
        <begin position="187"/>
        <end position="206"/>
    </location>
</feature>
<dbReference type="EMBL" id="AKIJ01000003">
    <property type="protein sequence ID" value="KFG26058.1"/>
    <property type="molecule type" value="Genomic_DNA"/>
</dbReference>
<dbReference type="GO" id="GO:0016020">
    <property type="term" value="C:membrane"/>
    <property type="evidence" value="ECO:0007669"/>
    <property type="project" value="TreeGrafter"/>
</dbReference>
<feature type="transmembrane region" description="Helical" evidence="1">
    <location>
        <begin position="60"/>
        <end position="80"/>
    </location>
</feature>
<feature type="transmembrane region" description="Helical" evidence="1">
    <location>
        <begin position="356"/>
        <end position="381"/>
    </location>
</feature>
<dbReference type="RefSeq" id="XP_052904613.1">
    <property type="nucleotide sequence ID" value="XM_053048808.1"/>
</dbReference>
<proteinExistence type="predicted"/>
<dbReference type="GO" id="GO:0015179">
    <property type="term" value="F:L-amino acid transmembrane transporter activity"/>
    <property type="evidence" value="ECO:0007669"/>
    <property type="project" value="TreeGrafter"/>
</dbReference>
<feature type="transmembrane region" description="Helical" evidence="1">
    <location>
        <begin position="86"/>
        <end position="107"/>
    </location>
</feature>
<evidence type="ECO:0000313" key="2">
    <source>
        <dbReference type="EMBL" id="KFG26058.1"/>
    </source>
</evidence>
<organism evidence="2 3">
    <name type="scientific">Nematocida ausubeli (strain ATCC PRA-371 / ERTm2)</name>
    <name type="common">Nematode killer fungus</name>
    <dbReference type="NCBI Taxonomy" id="1913371"/>
    <lineage>
        <taxon>Eukaryota</taxon>
        <taxon>Fungi</taxon>
        <taxon>Fungi incertae sedis</taxon>
        <taxon>Microsporidia</taxon>
        <taxon>Nematocida</taxon>
    </lineage>
</organism>
<keyword evidence="1" id="KW-0472">Membrane</keyword>
<evidence type="ECO:0000313" key="3">
    <source>
        <dbReference type="Proteomes" id="UP000054524"/>
    </source>
</evidence>
<comment type="caution">
    <text evidence="2">The sequence shown here is derived from an EMBL/GenBank/DDBJ whole genome shotgun (WGS) entry which is preliminary data.</text>
</comment>
<feature type="transmembrane region" description="Helical" evidence="1">
    <location>
        <begin position="495"/>
        <end position="519"/>
    </location>
</feature>
<name>A0A086J1P0_NEMA1</name>
<evidence type="ECO:0000256" key="1">
    <source>
        <dbReference type="SAM" id="Phobius"/>
    </source>
</evidence>
<feature type="transmembrane region" description="Helical" evidence="1">
    <location>
        <begin position="157"/>
        <end position="175"/>
    </location>
</feature>
<keyword evidence="1" id="KW-0812">Transmembrane</keyword>
<accession>A0A086J1P0</accession>
<keyword evidence="3" id="KW-1185">Reference proteome</keyword>
<gene>
    <name evidence="2" type="ORF">NESG_01171</name>
</gene>
<feature type="transmembrane region" description="Helical" evidence="1">
    <location>
        <begin position="218"/>
        <end position="241"/>
    </location>
</feature>
<feature type="transmembrane region" description="Helical" evidence="1">
    <location>
        <begin position="469"/>
        <end position="489"/>
    </location>
</feature>
<feature type="transmembrane region" description="Helical" evidence="1">
    <location>
        <begin position="306"/>
        <end position="326"/>
    </location>
</feature>
<protein>
    <recommendedName>
        <fullName evidence="4">Amino acid transporter transmembrane domain-containing protein</fullName>
    </recommendedName>
</protein>
<dbReference type="Proteomes" id="UP000054524">
    <property type="component" value="Unassembled WGS sequence"/>
</dbReference>